<dbReference type="EMBL" id="AVOT02031644">
    <property type="protein sequence ID" value="MBW0525212.1"/>
    <property type="molecule type" value="Genomic_DNA"/>
</dbReference>
<keyword evidence="3" id="KW-1185">Reference proteome</keyword>
<dbReference type="AlphaFoldDB" id="A0A9Q3EWK7"/>
<evidence type="ECO:0008006" key="4">
    <source>
        <dbReference type="Google" id="ProtNLM"/>
    </source>
</evidence>
<proteinExistence type="predicted"/>
<reference evidence="2" key="1">
    <citation type="submission" date="2021-03" db="EMBL/GenBank/DDBJ databases">
        <title>Draft genome sequence of rust myrtle Austropuccinia psidii MF-1, a brazilian biotype.</title>
        <authorList>
            <person name="Quecine M.C."/>
            <person name="Pachon D.M.R."/>
            <person name="Bonatelli M.L."/>
            <person name="Correr F.H."/>
            <person name="Franceschini L.M."/>
            <person name="Leite T.F."/>
            <person name="Margarido G.R.A."/>
            <person name="Almeida C.A."/>
            <person name="Ferrarezi J.A."/>
            <person name="Labate C.A."/>
        </authorList>
    </citation>
    <scope>NUCLEOTIDE SEQUENCE</scope>
    <source>
        <strain evidence="2">MF-1</strain>
    </source>
</reference>
<evidence type="ECO:0000313" key="2">
    <source>
        <dbReference type="EMBL" id="MBW0525212.1"/>
    </source>
</evidence>
<organism evidence="2 3">
    <name type="scientific">Austropuccinia psidii MF-1</name>
    <dbReference type="NCBI Taxonomy" id="1389203"/>
    <lineage>
        <taxon>Eukaryota</taxon>
        <taxon>Fungi</taxon>
        <taxon>Dikarya</taxon>
        <taxon>Basidiomycota</taxon>
        <taxon>Pucciniomycotina</taxon>
        <taxon>Pucciniomycetes</taxon>
        <taxon>Pucciniales</taxon>
        <taxon>Sphaerophragmiaceae</taxon>
        <taxon>Austropuccinia</taxon>
    </lineage>
</organism>
<name>A0A9Q3EWK7_9BASI</name>
<dbReference type="Proteomes" id="UP000765509">
    <property type="component" value="Unassembled WGS sequence"/>
</dbReference>
<feature type="compositionally biased region" description="Pro residues" evidence="1">
    <location>
        <begin position="297"/>
        <end position="317"/>
    </location>
</feature>
<comment type="caution">
    <text evidence="2">The sequence shown here is derived from an EMBL/GenBank/DDBJ whole genome shotgun (WGS) entry which is preliminary data.</text>
</comment>
<gene>
    <name evidence="2" type="ORF">O181_064927</name>
</gene>
<accession>A0A9Q3EWK7</accession>
<evidence type="ECO:0000313" key="3">
    <source>
        <dbReference type="Proteomes" id="UP000765509"/>
    </source>
</evidence>
<feature type="region of interest" description="Disordered" evidence="1">
    <location>
        <begin position="221"/>
        <end position="333"/>
    </location>
</feature>
<sequence length="354" mass="39233">MPFTLFLTRSTSFNLTRICPSCAYSPWSSCISTFVFRTPLNPIPFLVPMLCTLCTKRGIPCIHSLTTTNACDACRQVHKKCLFIVCPFRPQGQRSSCPRHPCKDSFVVNNDETISKRKWTLGPQAGQRERFRMISPVPSSINLSTPPPRPPSDGHFTPQPEQSDYPADEGWQWQEDIRAWADRHHVLSPMAFKRQKQNPPNPPNKTLPFLVCLASKPRGNPLQARVAPDGLRNYSAVKSSQTKEPPIPGPSPLSQPPEDNTTCEPEPEVAPTQSMEEPFARPATPRSIIIIDDTPVGSPPPPPPSSYPTCPPSPSVPPLHSNPGSLPVPREPRCKAPLICTMTLTRNSPIYDQL</sequence>
<feature type="region of interest" description="Disordered" evidence="1">
    <location>
        <begin position="136"/>
        <end position="167"/>
    </location>
</feature>
<feature type="compositionally biased region" description="Pro residues" evidence="1">
    <location>
        <begin position="245"/>
        <end position="255"/>
    </location>
</feature>
<evidence type="ECO:0000256" key="1">
    <source>
        <dbReference type="SAM" id="MobiDB-lite"/>
    </source>
</evidence>
<protein>
    <recommendedName>
        <fullName evidence="4">Zn(2)-C6 fungal-type domain-containing protein</fullName>
    </recommendedName>
</protein>